<dbReference type="Pfam" id="PF03466">
    <property type="entry name" value="LysR_substrate"/>
    <property type="match status" value="1"/>
</dbReference>
<evidence type="ECO:0000259" key="5">
    <source>
        <dbReference type="PROSITE" id="PS50931"/>
    </source>
</evidence>
<dbReference type="InterPro" id="IPR000847">
    <property type="entry name" value="LysR_HTH_N"/>
</dbReference>
<evidence type="ECO:0000313" key="6">
    <source>
        <dbReference type="EMBL" id="NBC38160.1"/>
    </source>
</evidence>
<evidence type="ECO:0000313" key="7">
    <source>
        <dbReference type="Proteomes" id="UP000753724"/>
    </source>
</evidence>
<keyword evidence="4" id="KW-0804">Transcription</keyword>
<organism evidence="6 7">
    <name type="scientific">Novosphingobium ovatum</name>
    <dbReference type="NCBI Taxonomy" id="1908523"/>
    <lineage>
        <taxon>Bacteria</taxon>
        <taxon>Pseudomonadati</taxon>
        <taxon>Pseudomonadota</taxon>
        <taxon>Alphaproteobacteria</taxon>
        <taxon>Sphingomonadales</taxon>
        <taxon>Sphingomonadaceae</taxon>
        <taxon>Novosphingobium</taxon>
    </lineage>
</organism>
<dbReference type="Proteomes" id="UP000753724">
    <property type="component" value="Unassembled WGS sequence"/>
</dbReference>
<gene>
    <name evidence="6" type="ORF">GTZ99_16540</name>
</gene>
<dbReference type="Gene3D" id="1.10.10.10">
    <property type="entry name" value="Winged helix-like DNA-binding domain superfamily/Winged helix DNA-binding domain"/>
    <property type="match status" value="1"/>
</dbReference>
<dbReference type="SUPFAM" id="SSF53850">
    <property type="entry name" value="Periplasmic binding protein-like II"/>
    <property type="match status" value="1"/>
</dbReference>
<evidence type="ECO:0000256" key="3">
    <source>
        <dbReference type="ARBA" id="ARBA00023125"/>
    </source>
</evidence>
<proteinExistence type="inferred from homology"/>
<protein>
    <submittedName>
        <fullName evidence="6">LysR family transcriptional regulator</fullName>
    </submittedName>
</protein>
<evidence type="ECO:0000256" key="1">
    <source>
        <dbReference type="ARBA" id="ARBA00009437"/>
    </source>
</evidence>
<dbReference type="RefSeq" id="WP_161720904.1">
    <property type="nucleotide sequence ID" value="NZ_JAAAPO010000009.1"/>
</dbReference>
<dbReference type="InterPro" id="IPR036390">
    <property type="entry name" value="WH_DNA-bd_sf"/>
</dbReference>
<dbReference type="EMBL" id="JAAAPO010000009">
    <property type="protein sequence ID" value="NBC38160.1"/>
    <property type="molecule type" value="Genomic_DNA"/>
</dbReference>
<dbReference type="InterPro" id="IPR036388">
    <property type="entry name" value="WH-like_DNA-bd_sf"/>
</dbReference>
<keyword evidence="2" id="KW-0805">Transcription regulation</keyword>
<keyword evidence="7" id="KW-1185">Reference proteome</keyword>
<feature type="domain" description="HTH lysR-type" evidence="5">
    <location>
        <begin position="1"/>
        <end position="58"/>
    </location>
</feature>
<evidence type="ECO:0000256" key="2">
    <source>
        <dbReference type="ARBA" id="ARBA00023015"/>
    </source>
</evidence>
<dbReference type="PANTHER" id="PTHR30419:SF8">
    <property type="entry name" value="NITROGEN ASSIMILATION TRANSCRIPTIONAL ACTIVATOR-RELATED"/>
    <property type="match status" value="1"/>
</dbReference>
<name>A0ABW9XHV7_9SPHN</name>
<dbReference type="Gene3D" id="3.40.190.10">
    <property type="entry name" value="Periplasmic binding protein-like II"/>
    <property type="match status" value="2"/>
</dbReference>
<reference evidence="7" key="1">
    <citation type="submission" date="2020-01" db="EMBL/GenBank/DDBJ databases">
        <title>Sphingomonas sp. strain CSW-10.</title>
        <authorList>
            <person name="Chen W.-M."/>
        </authorList>
    </citation>
    <scope>NUCLEOTIDE SEQUENCE [LARGE SCALE GENOMIC DNA]</scope>
    <source>
        <strain evidence="7">FSY-8</strain>
    </source>
</reference>
<evidence type="ECO:0000256" key="4">
    <source>
        <dbReference type="ARBA" id="ARBA00023163"/>
    </source>
</evidence>
<dbReference type="PANTHER" id="PTHR30419">
    <property type="entry name" value="HTH-TYPE TRANSCRIPTIONAL REGULATOR YBHD"/>
    <property type="match status" value="1"/>
</dbReference>
<dbReference type="Pfam" id="PF00126">
    <property type="entry name" value="HTH_1"/>
    <property type="match status" value="1"/>
</dbReference>
<keyword evidence="3" id="KW-0238">DNA-binding</keyword>
<comment type="caution">
    <text evidence="6">The sequence shown here is derived from an EMBL/GenBank/DDBJ whole genome shotgun (WGS) entry which is preliminary data.</text>
</comment>
<sequence length="298" mass="32255">MEIQQLRHFLAVVRHGSIGQAAEALNLSQPGLSRSIRALEEVLGLALFERKARGVSLTEHGRKLMTRAEVIVNEHDRAMAEARSAGSLRSGDVRLGIHTVLREIGAGDALSDFIAANPAIGLCIDVGPGSELVEKVASAELDIAFTLFPIERSGNIAHFEHLFHLACRIYQRVGAARPITGITRLGDLMDRAWALSGAVNFRRAFEENLIAQGLPFPQQFLQSSSLGLVLDLVQQRDLLTILPERVANAPRLAGRLESCDAPAPAGGPAGGLVYRKEVLRLPAVRAVADAFRNLSTDW</sequence>
<dbReference type="InterPro" id="IPR050950">
    <property type="entry name" value="HTH-type_LysR_regulators"/>
</dbReference>
<dbReference type="PROSITE" id="PS50931">
    <property type="entry name" value="HTH_LYSR"/>
    <property type="match status" value="1"/>
</dbReference>
<comment type="similarity">
    <text evidence="1">Belongs to the LysR transcriptional regulatory family.</text>
</comment>
<dbReference type="InterPro" id="IPR005119">
    <property type="entry name" value="LysR_subst-bd"/>
</dbReference>
<dbReference type="PRINTS" id="PR00039">
    <property type="entry name" value="HTHLYSR"/>
</dbReference>
<dbReference type="SUPFAM" id="SSF46785">
    <property type="entry name" value="Winged helix' DNA-binding domain"/>
    <property type="match status" value="1"/>
</dbReference>
<accession>A0ABW9XHV7</accession>